<feature type="region of interest" description="Disordered" evidence="1">
    <location>
        <begin position="207"/>
        <end position="253"/>
    </location>
</feature>
<feature type="compositionally biased region" description="Low complexity" evidence="1">
    <location>
        <begin position="38"/>
        <end position="47"/>
    </location>
</feature>
<organism evidence="2 3">
    <name type="scientific">Periconia macrospinosa</name>
    <dbReference type="NCBI Taxonomy" id="97972"/>
    <lineage>
        <taxon>Eukaryota</taxon>
        <taxon>Fungi</taxon>
        <taxon>Dikarya</taxon>
        <taxon>Ascomycota</taxon>
        <taxon>Pezizomycotina</taxon>
        <taxon>Dothideomycetes</taxon>
        <taxon>Pleosporomycetidae</taxon>
        <taxon>Pleosporales</taxon>
        <taxon>Massarineae</taxon>
        <taxon>Periconiaceae</taxon>
        <taxon>Periconia</taxon>
    </lineage>
</organism>
<dbReference type="AlphaFoldDB" id="A0A2V1DYA8"/>
<gene>
    <name evidence="2" type="ORF">DM02DRAFT_653822</name>
</gene>
<reference evidence="2 3" key="1">
    <citation type="journal article" date="2018" name="Sci. Rep.">
        <title>Comparative genomics provides insights into the lifestyle and reveals functional heterogeneity of dark septate endophytic fungi.</title>
        <authorList>
            <person name="Knapp D.G."/>
            <person name="Nemeth J.B."/>
            <person name="Barry K."/>
            <person name="Hainaut M."/>
            <person name="Henrissat B."/>
            <person name="Johnson J."/>
            <person name="Kuo A."/>
            <person name="Lim J.H.P."/>
            <person name="Lipzen A."/>
            <person name="Nolan M."/>
            <person name="Ohm R.A."/>
            <person name="Tamas L."/>
            <person name="Grigoriev I.V."/>
            <person name="Spatafora J.W."/>
            <person name="Nagy L.G."/>
            <person name="Kovacs G.M."/>
        </authorList>
    </citation>
    <scope>NUCLEOTIDE SEQUENCE [LARGE SCALE GENOMIC DNA]</scope>
    <source>
        <strain evidence="2 3">DSE2036</strain>
    </source>
</reference>
<feature type="compositionally biased region" description="Basic and acidic residues" evidence="1">
    <location>
        <begin position="287"/>
        <end position="301"/>
    </location>
</feature>
<keyword evidence="3" id="KW-1185">Reference proteome</keyword>
<protein>
    <recommendedName>
        <fullName evidence="4">Hepatocellular carcinoma-associated antigen 59-domain-containing protein</fullName>
    </recommendedName>
</protein>
<feature type="region of interest" description="Disordered" evidence="1">
    <location>
        <begin position="1"/>
        <end position="98"/>
    </location>
</feature>
<feature type="compositionally biased region" description="Basic residues" evidence="1">
    <location>
        <begin position="13"/>
        <end position="26"/>
    </location>
</feature>
<evidence type="ECO:0000313" key="3">
    <source>
        <dbReference type="Proteomes" id="UP000244855"/>
    </source>
</evidence>
<feature type="region of interest" description="Disordered" evidence="1">
    <location>
        <begin position="265"/>
        <end position="352"/>
    </location>
</feature>
<feature type="compositionally biased region" description="Basic and acidic residues" evidence="1">
    <location>
        <begin position="342"/>
        <end position="352"/>
    </location>
</feature>
<evidence type="ECO:0000256" key="1">
    <source>
        <dbReference type="SAM" id="MobiDB-lite"/>
    </source>
</evidence>
<feature type="compositionally biased region" description="Low complexity" evidence="1">
    <location>
        <begin position="308"/>
        <end position="317"/>
    </location>
</feature>
<sequence>MTDNAATSEQTLRFKRRKTTHARRVVHQNDTPIPPPSTSDAPPNTAADPFDRTITPPRGALQDVEDDGEGAPNLKEILRNRKRPRDRLKEVARKMDMTRSQALVPVEAPKQDVYGNRFVAQTGQIVDVDDQQMAEYVEARLAEKNLRLHGWPIPKHLEAAVASLAPDSIEKPAAVVASAPSANDHPGVSDEHNHRLAAGKGKLQEVELSSSGAAVRQDKTPALESTNKVRLGKDGKPRRHPKRRNSEDLRRDQIVEAVLREAKLDYFEEDQATNAPAPSGGDNDEAMAEKFRQDFLESLESRHKRRPAAPSKGAKGADSAKKVSRGPKLGGSRSARAAMHMKRMEEAGKSKR</sequence>
<proteinExistence type="predicted"/>
<feature type="compositionally biased region" description="Basic and acidic residues" evidence="1">
    <location>
        <begin position="87"/>
        <end position="97"/>
    </location>
</feature>
<evidence type="ECO:0000313" key="2">
    <source>
        <dbReference type="EMBL" id="PVI02195.1"/>
    </source>
</evidence>
<feature type="compositionally biased region" description="Basic and acidic residues" evidence="1">
    <location>
        <begin position="244"/>
        <end position="253"/>
    </location>
</feature>
<dbReference type="EMBL" id="KZ805346">
    <property type="protein sequence ID" value="PVI02195.1"/>
    <property type="molecule type" value="Genomic_DNA"/>
</dbReference>
<feature type="compositionally biased region" description="Polar residues" evidence="1">
    <location>
        <begin position="1"/>
        <end position="11"/>
    </location>
</feature>
<evidence type="ECO:0008006" key="4">
    <source>
        <dbReference type="Google" id="ProtNLM"/>
    </source>
</evidence>
<accession>A0A2V1DYA8</accession>
<dbReference type="Proteomes" id="UP000244855">
    <property type="component" value="Unassembled WGS sequence"/>
</dbReference>
<name>A0A2V1DYA8_9PLEO</name>
<dbReference type="OrthoDB" id="5627at2759"/>